<keyword evidence="1" id="KW-1185">Reference proteome</keyword>
<reference evidence="2" key="2">
    <citation type="submission" date="2025-08" db="UniProtKB">
        <authorList>
            <consortium name="RefSeq"/>
        </authorList>
    </citation>
    <scope>IDENTIFICATION</scope>
    <source>
        <tissue evidence="2">Young leaves</tissue>
    </source>
</reference>
<sequence>MCRGGLALLRNMTAGMLSFISVEGSHAIFTGLTEGKRSWSWLPLSSSNREMGIPSEMGDAWANKKRSFVVASPNEQSENSVREAVQAAFKTAVISGAVAAVPTLIGCRVIPWAKANLNHTAQALIISAGHPSAQGFSHCGVREGSDVHNFTSGCKEAIFVFQTHDTQAKMEQPYHCVKGRSSIAGFFITADRTILQNARENTMGKYDKTT</sequence>
<dbReference type="PANTHER" id="PTHR33605:SF3">
    <property type="entry name" value="EARLY NODULIN-LIKE PROTEIN"/>
    <property type="match status" value="1"/>
</dbReference>
<dbReference type="PANTHER" id="PTHR33605">
    <property type="entry name" value="EARLY NODULIN-93"/>
    <property type="match status" value="1"/>
</dbReference>
<name>A0A8B8JAE5_PHODC</name>
<dbReference type="Proteomes" id="UP000228380">
    <property type="component" value="Chromosome 8"/>
</dbReference>
<dbReference type="RefSeq" id="XP_026664624.1">
    <property type="nucleotide sequence ID" value="XM_026808823.2"/>
</dbReference>
<dbReference type="Pfam" id="PF03386">
    <property type="entry name" value="ENOD93"/>
    <property type="match status" value="1"/>
</dbReference>
<evidence type="ECO:0000313" key="2">
    <source>
        <dbReference type="RefSeq" id="XP_026664624.1"/>
    </source>
</evidence>
<proteinExistence type="predicted"/>
<reference evidence="1" key="1">
    <citation type="journal article" date="2019" name="Nat. Commun.">
        <title>Genome-wide association mapping of date palm fruit traits.</title>
        <authorList>
            <person name="Hazzouri K.M."/>
            <person name="Gros-Balthazard M."/>
            <person name="Flowers J.M."/>
            <person name="Copetti D."/>
            <person name="Lemansour A."/>
            <person name="Lebrun M."/>
            <person name="Masmoudi K."/>
            <person name="Ferrand S."/>
            <person name="Dhar M.I."/>
            <person name="Fresquez Z.A."/>
            <person name="Rosas U."/>
            <person name="Zhang J."/>
            <person name="Talag J."/>
            <person name="Lee S."/>
            <person name="Kudrna D."/>
            <person name="Powell R.F."/>
            <person name="Leitch I.J."/>
            <person name="Krueger R.R."/>
            <person name="Wing R.A."/>
            <person name="Amiri K.M.A."/>
            <person name="Purugganan M.D."/>
        </authorList>
    </citation>
    <scope>NUCLEOTIDE SEQUENCE [LARGE SCALE GENOMIC DNA]</scope>
    <source>
        <strain evidence="1">cv. Khalas</strain>
    </source>
</reference>
<dbReference type="AlphaFoldDB" id="A0A8B8JAE5"/>
<dbReference type="GeneID" id="103718023"/>
<accession>A0A8B8JAE5</accession>
<evidence type="ECO:0000313" key="1">
    <source>
        <dbReference type="Proteomes" id="UP000228380"/>
    </source>
</evidence>
<protein>
    <submittedName>
        <fullName evidence="2">Uncharacterized protein LOC103718023 isoform X1</fullName>
    </submittedName>
</protein>
<dbReference type="InterPro" id="IPR005050">
    <property type="entry name" value="Enod93"/>
</dbReference>
<gene>
    <name evidence="2" type="primary">LOC103718023</name>
</gene>
<organism evidence="1 2">
    <name type="scientific">Phoenix dactylifera</name>
    <name type="common">Date palm</name>
    <dbReference type="NCBI Taxonomy" id="42345"/>
    <lineage>
        <taxon>Eukaryota</taxon>
        <taxon>Viridiplantae</taxon>
        <taxon>Streptophyta</taxon>
        <taxon>Embryophyta</taxon>
        <taxon>Tracheophyta</taxon>
        <taxon>Spermatophyta</taxon>
        <taxon>Magnoliopsida</taxon>
        <taxon>Liliopsida</taxon>
        <taxon>Arecaceae</taxon>
        <taxon>Coryphoideae</taxon>
        <taxon>Phoeniceae</taxon>
        <taxon>Phoenix</taxon>
    </lineage>
</organism>
<dbReference type="OrthoDB" id="634154at2759"/>